<dbReference type="Proteomes" id="UP001293593">
    <property type="component" value="Unassembled WGS sequence"/>
</dbReference>
<name>A0AAE1KH92_9FABA</name>
<proteinExistence type="predicted"/>
<keyword evidence="1" id="KW-0812">Transmembrane</keyword>
<protein>
    <submittedName>
        <fullName evidence="2">Uncharacterized protein</fullName>
    </submittedName>
</protein>
<evidence type="ECO:0000313" key="2">
    <source>
        <dbReference type="EMBL" id="KAK4273665.1"/>
    </source>
</evidence>
<accession>A0AAE1KH92</accession>
<gene>
    <name evidence="2" type="ORF">QN277_017010</name>
</gene>
<evidence type="ECO:0000256" key="1">
    <source>
        <dbReference type="SAM" id="Phobius"/>
    </source>
</evidence>
<dbReference type="FunFam" id="3.90.550.50:FF:000006">
    <property type="entry name" value="Fringe-related protein-like"/>
    <property type="match status" value="1"/>
</dbReference>
<dbReference type="InterPro" id="IPR006740">
    <property type="entry name" value="DUF604"/>
</dbReference>
<evidence type="ECO:0000313" key="3">
    <source>
        <dbReference type="Proteomes" id="UP001293593"/>
    </source>
</evidence>
<dbReference type="Gene3D" id="3.90.550.50">
    <property type="match status" value="1"/>
</dbReference>
<dbReference type="AlphaFoldDB" id="A0AAE1KH92"/>
<dbReference type="Pfam" id="PF04646">
    <property type="entry name" value="DUF604"/>
    <property type="match status" value="1"/>
</dbReference>
<keyword evidence="1" id="KW-0472">Membrane</keyword>
<dbReference type="PANTHER" id="PTHR10811">
    <property type="entry name" value="FRINGE-RELATED"/>
    <property type="match status" value="1"/>
</dbReference>
<organism evidence="2 3">
    <name type="scientific">Acacia crassicarpa</name>
    <name type="common">northern wattle</name>
    <dbReference type="NCBI Taxonomy" id="499986"/>
    <lineage>
        <taxon>Eukaryota</taxon>
        <taxon>Viridiplantae</taxon>
        <taxon>Streptophyta</taxon>
        <taxon>Embryophyta</taxon>
        <taxon>Tracheophyta</taxon>
        <taxon>Spermatophyta</taxon>
        <taxon>Magnoliopsida</taxon>
        <taxon>eudicotyledons</taxon>
        <taxon>Gunneridae</taxon>
        <taxon>Pentapetalae</taxon>
        <taxon>rosids</taxon>
        <taxon>fabids</taxon>
        <taxon>Fabales</taxon>
        <taxon>Fabaceae</taxon>
        <taxon>Caesalpinioideae</taxon>
        <taxon>mimosoid clade</taxon>
        <taxon>Acacieae</taxon>
        <taxon>Acacia</taxon>
    </lineage>
</organism>
<dbReference type="EMBL" id="JAWXYG010000004">
    <property type="protein sequence ID" value="KAK4273665.1"/>
    <property type="molecule type" value="Genomic_DNA"/>
</dbReference>
<keyword evidence="3" id="KW-1185">Reference proteome</keyword>
<reference evidence="2" key="1">
    <citation type="submission" date="2023-10" db="EMBL/GenBank/DDBJ databases">
        <title>Chromosome-level genome of the transformable northern wattle, Acacia crassicarpa.</title>
        <authorList>
            <person name="Massaro I."/>
            <person name="Sinha N.R."/>
            <person name="Poethig S."/>
            <person name="Leichty A.R."/>
        </authorList>
    </citation>
    <scope>NUCLEOTIDE SEQUENCE</scope>
    <source>
        <strain evidence="2">Acra3RX</strain>
        <tissue evidence="2">Leaf</tissue>
    </source>
</reference>
<comment type="caution">
    <text evidence="2">The sequence shown here is derived from an EMBL/GenBank/DDBJ whole genome shotgun (WGS) entry which is preliminary data.</text>
</comment>
<keyword evidence="1" id="KW-1133">Transmembrane helix</keyword>
<sequence>MVNSSGEQRGSITTLASRTLQQHWAVMEKINHARLEISQDPVKASKFIFVPEKLGDIFLVLIRIGLLVCLIASVSLALHSSFSKPAGWFPLPDHLHALQNSSDMDNGPTNISHILFGIGGSAKTWHSRSGYSNLWWNPNTSRGFVWLDKKPGYDDLHPKVLIPYQISKDFTQFKYSHSQSAVRIARIVYESFKLGLPNVRWFVMGDDDTVFFTENLVTVLGKYDYSQMYYIGGNSESVEQDVMHAYDMAFGGGGFAVSYALAAQLAKILDGCLNRYYYFYGSDQRIWACVNEIGVPLTKESGFHQLDIRGDPYGLLAAHPMAPLVSLHHLDSLGPLFPNQTQRDSLENLLRAYRIDPARILQQSFCYDHERKWSISISWGYSVQIYPTVLTPKDLQTPLQTFRTWRSWSEGPFTFNTRPMSSERCQEPFRYFLDQIEEVGRSGSFTSYKRFVDKDRKCLNPKTDNVEAQRIRVSALKLDPEYWKNAPRRQCCQIMDGGSIKDGGISIRIRKCRPREIISF</sequence>
<feature type="transmembrane region" description="Helical" evidence="1">
    <location>
        <begin position="57"/>
        <end position="78"/>
    </location>
</feature>